<organism evidence="3 4">
    <name type="scientific">Pseudonocardia cypriaca</name>
    <dbReference type="NCBI Taxonomy" id="882449"/>
    <lineage>
        <taxon>Bacteria</taxon>
        <taxon>Bacillati</taxon>
        <taxon>Actinomycetota</taxon>
        <taxon>Actinomycetes</taxon>
        <taxon>Pseudonocardiales</taxon>
        <taxon>Pseudonocardiaceae</taxon>
        <taxon>Pseudonocardia</taxon>
    </lineage>
</organism>
<dbReference type="PRINTS" id="PR00081">
    <property type="entry name" value="GDHRDH"/>
</dbReference>
<comment type="similarity">
    <text evidence="1">Belongs to the short-chain dehydrogenases/reductases (SDR) family.</text>
</comment>
<dbReference type="RefSeq" id="WP_142097289.1">
    <property type="nucleotide sequence ID" value="NZ_VFPH01000001.1"/>
</dbReference>
<dbReference type="FunFam" id="3.40.50.720:FF:000084">
    <property type="entry name" value="Short-chain dehydrogenase reductase"/>
    <property type="match status" value="1"/>
</dbReference>
<proteinExistence type="inferred from homology"/>
<dbReference type="InterPro" id="IPR036291">
    <property type="entry name" value="NAD(P)-bd_dom_sf"/>
</dbReference>
<evidence type="ECO:0000313" key="4">
    <source>
        <dbReference type="Proteomes" id="UP000319818"/>
    </source>
</evidence>
<keyword evidence="4" id="KW-1185">Reference proteome</keyword>
<name>A0A543GBV8_9PSEU</name>
<keyword evidence="2" id="KW-0560">Oxidoreductase</keyword>
<sequence length="247" mass="24695">MTTPLDGRTALVTGSTSGIGRATADALAARGAHVIVSGRDEARCELMVKALRSAGAAADFVAADLATPAGARSLAERALRVTGRVDVLVNNAGIYSFGPTTSRTETDVDGIYGVNLKAPFFLVQALVPHMVERGSGAVVNVLTGAAHRGSAAAGLYGSSKAALLLLTKAWAAEFGPSGVRVNAVSPGMIRTEGTAGGAGLEPIAATIPARRLGDPHEVAAAVAFLASDEAAYVHGAILPVDGGATAA</sequence>
<dbReference type="Pfam" id="PF13561">
    <property type="entry name" value="adh_short_C2"/>
    <property type="match status" value="1"/>
</dbReference>
<dbReference type="OrthoDB" id="4380821at2"/>
<dbReference type="PANTHER" id="PTHR43639:SF1">
    <property type="entry name" value="SHORT-CHAIN DEHYDROGENASE_REDUCTASE FAMILY PROTEIN"/>
    <property type="match status" value="1"/>
</dbReference>
<dbReference type="NCBIfam" id="NF005559">
    <property type="entry name" value="PRK07231.1"/>
    <property type="match status" value="1"/>
</dbReference>
<dbReference type="PRINTS" id="PR00080">
    <property type="entry name" value="SDRFAMILY"/>
</dbReference>
<evidence type="ECO:0000313" key="3">
    <source>
        <dbReference type="EMBL" id="TQM43563.1"/>
    </source>
</evidence>
<accession>A0A543GBV8</accession>
<dbReference type="InterPro" id="IPR002347">
    <property type="entry name" value="SDR_fam"/>
</dbReference>
<dbReference type="CDD" id="cd05233">
    <property type="entry name" value="SDR_c"/>
    <property type="match status" value="1"/>
</dbReference>
<dbReference type="SUPFAM" id="SSF51735">
    <property type="entry name" value="NAD(P)-binding Rossmann-fold domains"/>
    <property type="match status" value="1"/>
</dbReference>
<protein>
    <submittedName>
        <fullName evidence="3">Short-subunit dehydrogenase</fullName>
    </submittedName>
</protein>
<reference evidence="3 4" key="1">
    <citation type="submission" date="2019-06" db="EMBL/GenBank/DDBJ databases">
        <title>Sequencing the genomes of 1000 actinobacteria strains.</title>
        <authorList>
            <person name="Klenk H.-P."/>
        </authorList>
    </citation>
    <scope>NUCLEOTIDE SEQUENCE [LARGE SCALE GENOMIC DNA]</scope>
    <source>
        <strain evidence="3 4">DSM 45511</strain>
    </source>
</reference>
<comment type="caution">
    <text evidence="3">The sequence shown here is derived from an EMBL/GenBank/DDBJ whole genome shotgun (WGS) entry which is preliminary data.</text>
</comment>
<dbReference type="Gene3D" id="3.40.50.720">
    <property type="entry name" value="NAD(P)-binding Rossmann-like Domain"/>
    <property type="match status" value="1"/>
</dbReference>
<gene>
    <name evidence="3" type="ORF">FB388_0910</name>
</gene>
<dbReference type="PANTHER" id="PTHR43639">
    <property type="entry name" value="OXIDOREDUCTASE, SHORT-CHAIN DEHYDROGENASE/REDUCTASE FAMILY (AFU_ORTHOLOGUE AFUA_5G02870)"/>
    <property type="match status" value="1"/>
</dbReference>
<dbReference type="AlphaFoldDB" id="A0A543GBV8"/>
<dbReference type="EMBL" id="VFPH01000001">
    <property type="protein sequence ID" value="TQM43563.1"/>
    <property type="molecule type" value="Genomic_DNA"/>
</dbReference>
<evidence type="ECO:0000256" key="1">
    <source>
        <dbReference type="ARBA" id="ARBA00006484"/>
    </source>
</evidence>
<dbReference type="Proteomes" id="UP000319818">
    <property type="component" value="Unassembled WGS sequence"/>
</dbReference>
<dbReference type="GO" id="GO:0016491">
    <property type="term" value="F:oxidoreductase activity"/>
    <property type="evidence" value="ECO:0007669"/>
    <property type="project" value="UniProtKB-KW"/>
</dbReference>
<evidence type="ECO:0000256" key="2">
    <source>
        <dbReference type="ARBA" id="ARBA00023002"/>
    </source>
</evidence>